<dbReference type="Proteomes" id="UP001163387">
    <property type="component" value="Chromosome"/>
</dbReference>
<dbReference type="RefSeq" id="WP_281748435.1">
    <property type="nucleotide sequence ID" value="NZ_AP026933.1"/>
</dbReference>
<accession>A0ABM8BY12</accession>
<reference evidence="1 2" key="1">
    <citation type="journal article" date="2022" name="Front. Microbiol.">
        <title>Male-killing mechanisms vary between Spiroplasma species.</title>
        <authorList>
            <person name="Arai H."/>
            <person name="Inoue M."/>
            <person name="Kageyama D."/>
        </authorList>
    </citation>
    <scope>NUCLEOTIDE SEQUENCE [LARGE SCALE GENOMIC DNA]</scope>
    <source>
        <strain evidence="2">sHm</strain>
    </source>
</reference>
<protein>
    <recommendedName>
        <fullName evidence="3">Chitinase</fullName>
    </recommendedName>
</protein>
<proteinExistence type="predicted"/>
<keyword evidence="2" id="KW-1185">Reference proteome</keyword>
<evidence type="ECO:0000313" key="2">
    <source>
        <dbReference type="Proteomes" id="UP001163387"/>
    </source>
</evidence>
<organism evidence="1 2">
    <name type="scientific">Spiroplasma ixodetis</name>
    <dbReference type="NCBI Taxonomy" id="2141"/>
    <lineage>
        <taxon>Bacteria</taxon>
        <taxon>Bacillati</taxon>
        <taxon>Mycoplasmatota</taxon>
        <taxon>Mollicutes</taxon>
        <taxon>Entomoplasmatales</taxon>
        <taxon>Spiroplasmataceae</taxon>
        <taxon>Spiroplasma</taxon>
    </lineage>
</organism>
<name>A0ABM8BY12_9MOLU</name>
<dbReference type="EMBL" id="AP026933">
    <property type="protein sequence ID" value="BDT04764.1"/>
    <property type="molecule type" value="Genomic_DNA"/>
</dbReference>
<gene>
    <name evidence="1" type="ORF">SHM_24100</name>
</gene>
<sequence>MKKQYSRLNMNAIQVTLQNNSVTIKSINQYVYTGADVVINNLLIDLNSVLNNKLPTLNIPGQNTPSKEQLILALKTANYNLDVSKIIVDKITDNSAVINGDGKFYSNDSIVVTYDCDKTELLSDVFKNLNLGTIKTNGLSKPNIEEIKTAISKSNPNVKLDAIKFSEDDITNQQVTISGDETIYKGKIVADFTVDSSSINNDQLNYNYNETNSVGSLKSTWTSSDIPLLSNWTNYAPDWDSFSNKFSKLSFGDNSYFSLYCNTYTDQKLKGSQLSISTNDISNDRNKNIFELSYYYDGGFWGAFLELHGYIHIWHDEENVYVSINWSVDTVKCFRDRVWNINLQGVTLS</sequence>
<evidence type="ECO:0008006" key="3">
    <source>
        <dbReference type="Google" id="ProtNLM"/>
    </source>
</evidence>
<evidence type="ECO:0000313" key="1">
    <source>
        <dbReference type="EMBL" id="BDT04764.1"/>
    </source>
</evidence>